<accession>A0A9Q7EYT4</accession>
<feature type="domain" description="UPF0758" evidence="4">
    <location>
        <begin position="6"/>
        <end position="80"/>
    </location>
</feature>
<dbReference type="NCBIfam" id="TIGR00608">
    <property type="entry name" value="radc"/>
    <property type="match status" value="1"/>
</dbReference>
<dbReference type="InterPro" id="IPR001405">
    <property type="entry name" value="UPF0758"/>
</dbReference>
<evidence type="ECO:0000256" key="1">
    <source>
        <dbReference type="ARBA" id="ARBA00023049"/>
    </source>
</evidence>
<dbReference type="Gene3D" id="3.40.140.10">
    <property type="entry name" value="Cytidine Deaminase, domain 2"/>
    <property type="match status" value="1"/>
</dbReference>
<dbReference type="InterPro" id="IPR010994">
    <property type="entry name" value="RuvA_2-like"/>
</dbReference>
<dbReference type="AlphaFoldDB" id="A0A9Q7EYT4"/>
<evidence type="ECO:0000259" key="3">
    <source>
        <dbReference type="Pfam" id="PF04002"/>
    </source>
</evidence>
<dbReference type="SUPFAM" id="SSF47781">
    <property type="entry name" value="RuvA domain 2-like"/>
    <property type="match status" value="1"/>
</dbReference>
<name>A0A9Q7EYT4_9BACT</name>
<dbReference type="PANTHER" id="PTHR30471">
    <property type="entry name" value="DNA REPAIR PROTEIN RADC"/>
    <property type="match status" value="1"/>
</dbReference>
<proteinExistence type="inferred from homology"/>
<dbReference type="GO" id="GO:0008237">
    <property type="term" value="F:metallopeptidase activity"/>
    <property type="evidence" value="ECO:0007669"/>
    <property type="project" value="UniProtKB-KW"/>
</dbReference>
<gene>
    <name evidence="5" type="primary">radC</name>
    <name evidence="5" type="ORF">KAR29_09285</name>
</gene>
<dbReference type="Pfam" id="PF04002">
    <property type="entry name" value="RadC"/>
    <property type="match status" value="1"/>
</dbReference>
<dbReference type="RefSeq" id="WP_274372725.1">
    <property type="nucleotide sequence ID" value="NZ_CP072943.1"/>
</dbReference>
<keyword evidence="1" id="KW-0645">Protease</keyword>
<reference evidence="6" key="1">
    <citation type="submission" date="2021-04" db="EMBL/GenBank/DDBJ databases">
        <title>A novel Synergistetes isolate from a pyrite-forming mixed culture.</title>
        <authorList>
            <person name="Bunk B."/>
            <person name="Sproer C."/>
            <person name="Spring S."/>
            <person name="Pester M."/>
        </authorList>
    </citation>
    <scope>NUCLEOTIDE SEQUENCE [LARGE SCALE GENOMIC DNA]</scope>
    <source>
        <strain evidence="6">J.5.4.2-T.3.5.2</strain>
    </source>
</reference>
<dbReference type="KEGG" id="aram:KAR29_09285"/>
<sequence length="221" mass="24184">MTSLAIPEAERPRERLFSHGPAALSLQELLAVLLRTGCSSRSVLAVAEDLIRDFGGLEGLARITSAELLSVKGLGKAKAATLLASLELGRRLRAGAVEEGQPGWRSRLSWWAADLAAETREYVVALYLDDRERLLGEDRLSYGGLNGAYLDVSYLLRRAVRHETSRVVLLHNHPDGSLVGSAEDRALTEALRRRLELLDMKLAGHFVMAKGEFRPLAGSCL</sequence>
<evidence type="ECO:0000313" key="5">
    <source>
        <dbReference type="EMBL" id="QTX31557.1"/>
    </source>
</evidence>
<organism evidence="5 6">
    <name type="scientific">Aminithiophilus ramosus</name>
    <dbReference type="NCBI Taxonomy" id="3029084"/>
    <lineage>
        <taxon>Bacteria</taxon>
        <taxon>Thermotogati</taxon>
        <taxon>Synergistota</taxon>
        <taxon>Synergistia</taxon>
        <taxon>Synergistales</taxon>
        <taxon>Aminithiophilaceae</taxon>
        <taxon>Aminithiophilus</taxon>
    </lineage>
</organism>
<dbReference type="Proteomes" id="UP000671879">
    <property type="component" value="Chromosome"/>
</dbReference>
<keyword evidence="1" id="KW-0378">Hydrolase</keyword>
<dbReference type="InterPro" id="IPR046778">
    <property type="entry name" value="UPF0758_N"/>
</dbReference>
<evidence type="ECO:0000313" key="6">
    <source>
        <dbReference type="Proteomes" id="UP000671879"/>
    </source>
</evidence>
<dbReference type="EMBL" id="CP072943">
    <property type="protein sequence ID" value="QTX31557.1"/>
    <property type="molecule type" value="Genomic_DNA"/>
</dbReference>
<comment type="similarity">
    <text evidence="2">Belongs to the UPF0758 family.</text>
</comment>
<protein>
    <submittedName>
        <fullName evidence="5">DNA repair protein RadC</fullName>
    </submittedName>
</protein>
<keyword evidence="6" id="KW-1185">Reference proteome</keyword>
<keyword evidence="1" id="KW-0482">Metalloprotease</keyword>
<dbReference type="InterPro" id="IPR025657">
    <property type="entry name" value="RadC_JAB"/>
</dbReference>
<dbReference type="Pfam" id="PF20582">
    <property type="entry name" value="UPF0758_N"/>
    <property type="match status" value="1"/>
</dbReference>
<feature type="domain" description="RadC-like JAB" evidence="3">
    <location>
        <begin position="112"/>
        <end position="213"/>
    </location>
</feature>
<evidence type="ECO:0000259" key="4">
    <source>
        <dbReference type="Pfam" id="PF20582"/>
    </source>
</evidence>
<evidence type="ECO:0000256" key="2">
    <source>
        <dbReference type="RuleBase" id="RU003797"/>
    </source>
</evidence>
<dbReference type="PANTHER" id="PTHR30471:SF3">
    <property type="entry name" value="UPF0758 PROTEIN YEES-RELATED"/>
    <property type="match status" value="1"/>
</dbReference>